<dbReference type="EMBL" id="NMUH01005077">
    <property type="protein sequence ID" value="MQM11735.1"/>
    <property type="molecule type" value="Genomic_DNA"/>
</dbReference>
<gene>
    <name evidence="2" type="ORF">Taro_044643</name>
</gene>
<comment type="caution">
    <text evidence="2">The sequence shown here is derived from an EMBL/GenBank/DDBJ whole genome shotgun (WGS) entry which is preliminary data.</text>
</comment>
<reference evidence="2" key="1">
    <citation type="submission" date="2017-07" db="EMBL/GenBank/DDBJ databases">
        <title>Taro Niue Genome Assembly and Annotation.</title>
        <authorList>
            <person name="Atibalentja N."/>
            <person name="Keating K."/>
            <person name="Fields C.J."/>
        </authorList>
    </citation>
    <scope>NUCLEOTIDE SEQUENCE</scope>
    <source>
        <strain evidence="2">Niue_2</strain>
        <tissue evidence="2">Leaf</tissue>
    </source>
</reference>
<proteinExistence type="predicted"/>
<dbReference type="Proteomes" id="UP000652761">
    <property type="component" value="Unassembled WGS sequence"/>
</dbReference>
<name>A0A843X328_COLES</name>
<sequence>MRHSNGCNPPAARSQTLQTHALIPTVTTRPLGPQLGTSKFVSPPTDQKTRKGEVQVRSRNGIGPAAVDLELAARCGR</sequence>
<protein>
    <submittedName>
        <fullName evidence="2">Uncharacterized protein</fullName>
    </submittedName>
</protein>
<organism evidence="2 3">
    <name type="scientific">Colocasia esculenta</name>
    <name type="common">Wild taro</name>
    <name type="synonym">Arum esculentum</name>
    <dbReference type="NCBI Taxonomy" id="4460"/>
    <lineage>
        <taxon>Eukaryota</taxon>
        <taxon>Viridiplantae</taxon>
        <taxon>Streptophyta</taxon>
        <taxon>Embryophyta</taxon>
        <taxon>Tracheophyta</taxon>
        <taxon>Spermatophyta</taxon>
        <taxon>Magnoliopsida</taxon>
        <taxon>Liliopsida</taxon>
        <taxon>Araceae</taxon>
        <taxon>Aroideae</taxon>
        <taxon>Colocasieae</taxon>
        <taxon>Colocasia</taxon>
    </lineage>
</organism>
<feature type="compositionally biased region" description="Basic and acidic residues" evidence="1">
    <location>
        <begin position="47"/>
        <end position="56"/>
    </location>
</feature>
<evidence type="ECO:0000256" key="1">
    <source>
        <dbReference type="SAM" id="MobiDB-lite"/>
    </source>
</evidence>
<accession>A0A843X328</accession>
<evidence type="ECO:0000313" key="3">
    <source>
        <dbReference type="Proteomes" id="UP000652761"/>
    </source>
</evidence>
<dbReference type="AlphaFoldDB" id="A0A843X328"/>
<feature type="compositionally biased region" description="Polar residues" evidence="1">
    <location>
        <begin position="35"/>
        <end position="46"/>
    </location>
</feature>
<keyword evidence="3" id="KW-1185">Reference proteome</keyword>
<feature type="region of interest" description="Disordered" evidence="1">
    <location>
        <begin position="29"/>
        <end position="56"/>
    </location>
</feature>
<evidence type="ECO:0000313" key="2">
    <source>
        <dbReference type="EMBL" id="MQM11735.1"/>
    </source>
</evidence>